<comment type="caution">
    <text evidence="1">The sequence shown here is derived from an EMBL/GenBank/DDBJ whole genome shotgun (WGS) entry which is preliminary data.</text>
</comment>
<proteinExistence type="predicted"/>
<reference evidence="1 2" key="1">
    <citation type="submission" date="2011-09" db="EMBL/GenBank/DDBJ databases">
        <title>The draft genome of Treponema saccharophilum DSM 2985.</title>
        <authorList>
            <consortium name="US DOE Joint Genome Institute (JGI-PGF)"/>
            <person name="Lucas S."/>
            <person name="Copeland A."/>
            <person name="Lapidus A."/>
            <person name="Glavina del Rio T."/>
            <person name="Dalin E."/>
            <person name="Tice H."/>
            <person name="Bruce D."/>
            <person name="Goodwin L."/>
            <person name="Pitluck S."/>
            <person name="Peters L."/>
            <person name="Kyrpides N."/>
            <person name="Mavromatis K."/>
            <person name="Ivanova N."/>
            <person name="Markowitz V."/>
            <person name="Cheng J.-F."/>
            <person name="Hugenholtz P."/>
            <person name="Woyke T."/>
            <person name="Wu D."/>
            <person name="Gronow S."/>
            <person name="Wellnitz S."/>
            <person name="Brambilla E."/>
            <person name="Klenk H.-P."/>
            <person name="Eisen J.A."/>
        </authorList>
    </citation>
    <scope>NUCLEOTIDE SEQUENCE [LARGE SCALE GENOMIC DNA]</scope>
    <source>
        <strain evidence="1 2">DSM 2985</strain>
    </source>
</reference>
<sequence length="435" mass="51013">MEMFKTYNLKTAFLSLFIKSMGSGFSEVICKYYSTGEITKNNFKQKFKKMNSGDKNIYQEITSTLGNLQNLFTEPKMCRSAEDDDTFCEKDLSDKYYFSFARFVSVFSSAAYTHEYFFYESFENALSYLLTSSFNNDFSPERCVETLADGNLDSLLGCKEILASAERYGKAELYGKTYTIDEIKKEFDLIKRRNIRCYRHEYGPAVNDVRSHKKENKTFFKWAIDSFFDEAKKADYIIKYIFGENDGSFTTTFEKLKYEPGKRNWKTFEKLFKNELKDEKLMDYLKDDEDLKAYEIFQTRMISAYFLENLFAELPHFVGEENAKEIEKIIVLDDSRKEPDDFLVKNHKQKSQAYEKAAFDAVLSDSYEEAVTKLQALDKNCPATQTIKSYCACANPWFKYEMSREKLAEAFETCNRNCHFLTSFSDYDLNGIIWK</sequence>
<dbReference type="Proteomes" id="UP000003571">
    <property type="component" value="Unassembled WGS sequence"/>
</dbReference>
<accession>H7EK16</accession>
<organism evidence="1 2">
    <name type="scientific">Treponema saccharophilum DSM 2985</name>
    <dbReference type="NCBI Taxonomy" id="907348"/>
    <lineage>
        <taxon>Bacteria</taxon>
        <taxon>Pseudomonadati</taxon>
        <taxon>Spirochaetota</taxon>
        <taxon>Spirochaetia</taxon>
        <taxon>Spirochaetales</taxon>
        <taxon>Treponemataceae</taxon>
        <taxon>Treponema</taxon>
    </lineage>
</organism>
<gene>
    <name evidence="1" type="ORF">TresaDRAFT_1439</name>
</gene>
<keyword evidence="2" id="KW-1185">Reference proteome</keyword>
<evidence type="ECO:0000313" key="2">
    <source>
        <dbReference type="Proteomes" id="UP000003571"/>
    </source>
</evidence>
<dbReference type="PATRIC" id="fig|907348.3.peg.1218"/>
<name>H7EK16_9SPIR</name>
<dbReference type="RefSeq" id="WP_002703792.1">
    <property type="nucleotide sequence ID" value="NZ_AGRW01000043.1"/>
</dbReference>
<evidence type="ECO:0000313" key="1">
    <source>
        <dbReference type="EMBL" id="EIC02103.1"/>
    </source>
</evidence>
<protein>
    <submittedName>
        <fullName evidence="1">Uncharacterized protein</fullName>
    </submittedName>
</protein>
<dbReference type="EMBL" id="AGRW01000043">
    <property type="protein sequence ID" value="EIC02103.1"/>
    <property type="molecule type" value="Genomic_DNA"/>
</dbReference>
<dbReference type="AlphaFoldDB" id="H7EK16"/>